<dbReference type="GO" id="GO:0000049">
    <property type="term" value="F:tRNA binding"/>
    <property type="evidence" value="ECO:0007669"/>
    <property type="project" value="UniProtKB-KW"/>
</dbReference>
<dbReference type="RefSeq" id="WP_003679309.1">
    <property type="nucleotide sequence ID" value="NZ_AZCN01000007.1"/>
</dbReference>
<dbReference type="SUPFAM" id="SSF52374">
    <property type="entry name" value="Nucleotidylyl transferase"/>
    <property type="match status" value="1"/>
</dbReference>
<organism evidence="4 5">
    <name type="scientific">Loigolactobacillus coryniformis subsp. coryniformis KCTC 3167 = DSM 20001</name>
    <dbReference type="NCBI Taxonomy" id="913848"/>
    <lineage>
        <taxon>Bacteria</taxon>
        <taxon>Bacillati</taxon>
        <taxon>Bacillota</taxon>
        <taxon>Bacilli</taxon>
        <taxon>Lactobacillales</taxon>
        <taxon>Lactobacillaceae</taxon>
        <taxon>Loigolactobacillus</taxon>
    </lineage>
</organism>
<keyword evidence="3" id="KW-0820">tRNA-binding</keyword>
<dbReference type="eggNOG" id="COG1323">
    <property type="taxonomic scope" value="Bacteria"/>
</dbReference>
<dbReference type="NCBIfam" id="NF010191">
    <property type="entry name" value="PRK13670.1"/>
    <property type="match status" value="1"/>
</dbReference>
<feature type="binding site" evidence="3">
    <location>
        <position position="101"/>
    </location>
    <ligand>
        <name>ATP</name>
        <dbReference type="ChEBI" id="CHEBI:30616"/>
    </ligand>
</feature>
<dbReference type="PANTHER" id="PTHR37825:SF1">
    <property type="entry name" value="TRNA(MET) CYTIDINE ACETATE LIGASE"/>
    <property type="match status" value="1"/>
</dbReference>
<dbReference type="GeneID" id="65917348"/>
<evidence type="ECO:0000256" key="3">
    <source>
        <dbReference type="HAMAP-Rule" id="MF_01539"/>
    </source>
</evidence>
<keyword evidence="3" id="KW-0694">RNA-binding</keyword>
<dbReference type="PANTHER" id="PTHR37825">
    <property type="entry name" value="TRNA(MET) CYTIDINE ACETATE LIGASE"/>
    <property type="match status" value="1"/>
</dbReference>
<comment type="function">
    <text evidence="3">Catalyzes the formation of N(4)-acetylcytidine (ac(4)C) at the wobble position of elongator tRNA(Met), using acetate and ATP as substrates. First activates an acetate ion to form acetyladenylate (Ac-AMP) and then transfers the acetyl group to tRNA to form ac(4)C34.</text>
</comment>
<dbReference type="GO" id="GO:0005737">
    <property type="term" value="C:cytoplasm"/>
    <property type="evidence" value="ECO:0007669"/>
    <property type="project" value="UniProtKB-SubCell"/>
</dbReference>
<keyword evidence="3" id="KW-0547">Nucleotide-binding</keyword>
<proteinExistence type="inferred from homology"/>
<dbReference type="HAMAP" id="MF_01539">
    <property type="entry name" value="TmcAL"/>
    <property type="match status" value="1"/>
</dbReference>
<dbReference type="AlphaFoldDB" id="A0A0R1FB22"/>
<dbReference type="InterPro" id="IPR008513">
    <property type="entry name" value="tRNA(Met)_cyd_acetate_ligase"/>
</dbReference>
<evidence type="ECO:0000313" key="4">
    <source>
        <dbReference type="EMBL" id="KRK18829.1"/>
    </source>
</evidence>
<comment type="similarity">
    <text evidence="3">Belongs to the TmcAL family.</text>
</comment>
<gene>
    <name evidence="3" type="primary">tmcAL</name>
    <name evidence="4" type="ORF">FD22_GL002159</name>
</gene>
<evidence type="ECO:0000256" key="2">
    <source>
        <dbReference type="ARBA" id="ARBA00022694"/>
    </source>
</evidence>
<name>A0A0R1FB22_9LACO</name>
<dbReference type="Gene3D" id="3.40.50.620">
    <property type="entry name" value="HUPs"/>
    <property type="match status" value="1"/>
</dbReference>
<comment type="caution">
    <text evidence="3">Lacks conserved residue(s) required for the propagation of feature annotation.</text>
</comment>
<dbReference type="Proteomes" id="UP000051181">
    <property type="component" value="Unassembled WGS sequence"/>
</dbReference>
<keyword evidence="3" id="KW-0963">Cytoplasm</keyword>
<dbReference type="Pfam" id="PF05636">
    <property type="entry name" value="HIGH_NTase1"/>
    <property type="match status" value="1"/>
</dbReference>
<feature type="binding site" evidence="3">
    <location>
        <position position="178"/>
    </location>
    <ligand>
        <name>ATP</name>
        <dbReference type="ChEBI" id="CHEBI:30616"/>
    </ligand>
</feature>
<accession>A0A0R1FB22</accession>
<sequence>MRAVGLVVEYNPLHNGHLYHLQAARQLSGAEVVVAVMSGNFLQRGEPAILDKWTRAQAALAHGVDLIVELPFANAVAPADRFASGALNLLATLQCDSLVFGTENTTIDYQSVGRQLAILPDLHEYFRDYQQTYATQLNHFYQETLHLNIDAPNQLLGLSYATANARLKRPLRLLPLARKNAQYQDQELNGSTIASATAIRRLALGQTTAEQSLATVVPADILQALQQQKLLTWADFFPYLRYRILSTPLAELGQIYQMTEGLEHRFHSVIKQVNDFPSLLRALKTKRYTYTRLQRLCLYVLLNIREPAIRQVEQQPYVHLLGFSQRGQAYLHQIKEQLDLPLIARVSQKIGHEQGLLGLEVRVDDIYAQLNGHEQNFNRPPLRVK</sequence>
<dbReference type="PATRIC" id="fig|913848.6.peg.2207"/>
<dbReference type="GO" id="GO:0006400">
    <property type="term" value="P:tRNA modification"/>
    <property type="evidence" value="ECO:0007669"/>
    <property type="project" value="UniProtKB-UniRule"/>
</dbReference>
<dbReference type="GO" id="GO:0005524">
    <property type="term" value="F:ATP binding"/>
    <property type="evidence" value="ECO:0007669"/>
    <property type="project" value="UniProtKB-KW"/>
</dbReference>
<comment type="subcellular location">
    <subcellularLocation>
        <location evidence="3">Cytoplasm</location>
    </subcellularLocation>
</comment>
<comment type="catalytic activity">
    <reaction evidence="3">
        <text>cytidine(34) in elongator tRNA(Met) + acetate + ATP = N(4)-acetylcytidine(34) in elongator tRNA(Met) + AMP + diphosphate</text>
        <dbReference type="Rhea" id="RHEA:58144"/>
        <dbReference type="Rhea" id="RHEA-COMP:10693"/>
        <dbReference type="Rhea" id="RHEA-COMP:10694"/>
        <dbReference type="ChEBI" id="CHEBI:30089"/>
        <dbReference type="ChEBI" id="CHEBI:30616"/>
        <dbReference type="ChEBI" id="CHEBI:33019"/>
        <dbReference type="ChEBI" id="CHEBI:74900"/>
        <dbReference type="ChEBI" id="CHEBI:82748"/>
        <dbReference type="ChEBI" id="CHEBI:456215"/>
    </reaction>
</comment>
<protein>
    <recommendedName>
        <fullName evidence="3">tRNA(Met) cytidine acetate ligase</fullName>
        <ecNumber evidence="3">6.3.4.-</ecNumber>
    </recommendedName>
</protein>
<feature type="binding site" evidence="3">
    <location>
        <position position="153"/>
    </location>
    <ligand>
        <name>ATP</name>
        <dbReference type="ChEBI" id="CHEBI:30616"/>
    </ligand>
</feature>
<keyword evidence="2 3" id="KW-0819">tRNA processing</keyword>
<keyword evidence="3" id="KW-0067">ATP-binding</keyword>
<dbReference type="EC" id="6.3.4.-" evidence="3"/>
<comment type="caution">
    <text evidence="4">The sequence shown here is derived from an EMBL/GenBank/DDBJ whole genome shotgun (WGS) entry which is preliminary data.</text>
</comment>
<dbReference type="GO" id="GO:0016879">
    <property type="term" value="F:ligase activity, forming carbon-nitrogen bonds"/>
    <property type="evidence" value="ECO:0007669"/>
    <property type="project" value="UniProtKB-UniRule"/>
</dbReference>
<evidence type="ECO:0000313" key="5">
    <source>
        <dbReference type="Proteomes" id="UP000051181"/>
    </source>
</evidence>
<dbReference type="InterPro" id="IPR014729">
    <property type="entry name" value="Rossmann-like_a/b/a_fold"/>
</dbReference>
<feature type="binding site" evidence="3">
    <location>
        <begin position="7"/>
        <end position="20"/>
    </location>
    <ligand>
        <name>ATP</name>
        <dbReference type="ChEBI" id="CHEBI:30616"/>
    </ligand>
</feature>
<dbReference type="EMBL" id="AZCN01000007">
    <property type="protein sequence ID" value="KRK18829.1"/>
    <property type="molecule type" value="Genomic_DNA"/>
</dbReference>
<keyword evidence="1 3" id="KW-0436">Ligase</keyword>
<reference evidence="4 5" key="1">
    <citation type="journal article" date="2015" name="Genome Announc.">
        <title>Expanding the biotechnology potential of lactobacilli through comparative genomics of 213 strains and associated genera.</title>
        <authorList>
            <person name="Sun Z."/>
            <person name="Harris H.M."/>
            <person name="McCann A."/>
            <person name="Guo C."/>
            <person name="Argimon S."/>
            <person name="Zhang W."/>
            <person name="Yang X."/>
            <person name="Jeffery I.B."/>
            <person name="Cooney J.C."/>
            <person name="Kagawa T.F."/>
            <person name="Liu W."/>
            <person name="Song Y."/>
            <person name="Salvetti E."/>
            <person name="Wrobel A."/>
            <person name="Rasinkangas P."/>
            <person name="Parkhill J."/>
            <person name="Rea M.C."/>
            <person name="O'Sullivan O."/>
            <person name="Ritari J."/>
            <person name="Douillard F.P."/>
            <person name="Paul Ross R."/>
            <person name="Yang R."/>
            <person name="Briner A.E."/>
            <person name="Felis G.E."/>
            <person name="de Vos W.M."/>
            <person name="Barrangou R."/>
            <person name="Klaenhammer T.R."/>
            <person name="Caufield P.W."/>
            <person name="Cui Y."/>
            <person name="Zhang H."/>
            <person name="O'Toole P.W."/>
        </authorList>
    </citation>
    <scope>NUCLEOTIDE SEQUENCE [LARGE SCALE GENOMIC DNA]</scope>
    <source>
        <strain evidence="4 5">DSM 20001</strain>
    </source>
</reference>
<evidence type="ECO:0000256" key="1">
    <source>
        <dbReference type="ARBA" id="ARBA00022598"/>
    </source>
</evidence>